<dbReference type="AlphaFoldDB" id="A0A1G9RZM1"/>
<dbReference type="Proteomes" id="UP000199440">
    <property type="component" value="Unassembled WGS sequence"/>
</dbReference>
<keyword evidence="4" id="KW-1185">Reference proteome</keyword>
<sequence>MEKRILLPTDFSKNALNAIRYALALYADQQCDFYFLNVYQVDGYNLDNAMMVPEPGESAFEAAKSKSEHRFKELMEILNLNPKNPKHTYHTISTFSFLFEAVENTIARHDIDIIVMGTKGRTGSHTVIYGTNTINLMEEVTECPVLAIPEDVRFAPPKEIVFPTDYKTPFKRRELNYLIEIGKMYGTAIRILHVKEKEKLSQAQENNKELLEDILKNTSHSFHSLEGVKVHTGINAFIESRNSDMVAFLNKKHRFFGSMWSNPLVKELGYHSRVPVFTLNDHS</sequence>
<dbReference type="PANTHER" id="PTHR46268:SF6">
    <property type="entry name" value="UNIVERSAL STRESS PROTEIN UP12"/>
    <property type="match status" value="1"/>
</dbReference>
<proteinExistence type="inferred from homology"/>
<dbReference type="PANTHER" id="PTHR46268">
    <property type="entry name" value="STRESS RESPONSE PROTEIN NHAX"/>
    <property type="match status" value="1"/>
</dbReference>
<protein>
    <submittedName>
        <fullName evidence="3">Nucleotide-binding universal stress protein, UspA family</fullName>
    </submittedName>
</protein>
<feature type="domain" description="UspA" evidence="2">
    <location>
        <begin position="3"/>
        <end position="149"/>
    </location>
</feature>
<accession>A0A1G9RZM1</accession>
<evidence type="ECO:0000313" key="4">
    <source>
        <dbReference type="Proteomes" id="UP000199440"/>
    </source>
</evidence>
<evidence type="ECO:0000313" key="3">
    <source>
        <dbReference type="EMBL" id="SDM28738.1"/>
    </source>
</evidence>
<evidence type="ECO:0000259" key="2">
    <source>
        <dbReference type="Pfam" id="PF00582"/>
    </source>
</evidence>
<gene>
    <name evidence="3" type="ORF">SAMN04488514_10748</name>
</gene>
<dbReference type="Pfam" id="PF00582">
    <property type="entry name" value="Usp"/>
    <property type="match status" value="1"/>
</dbReference>
<dbReference type="CDD" id="cd00293">
    <property type="entry name" value="USP-like"/>
    <property type="match status" value="1"/>
</dbReference>
<dbReference type="SUPFAM" id="SSF52402">
    <property type="entry name" value="Adenine nucleotide alpha hydrolases-like"/>
    <property type="match status" value="2"/>
</dbReference>
<dbReference type="OrthoDB" id="9788959at2"/>
<dbReference type="EMBL" id="FNGV01000007">
    <property type="protein sequence ID" value="SDM28738.1"/>
    <property type="molecule type" value="Genomic_DNA"/>
</dbReference>
<evidence type="ECO:0000256" key="1">
    <source>
        <dbReference type="ARBA" id="ARBA00008791"/>
    </source>
</evidence>
<dbReference type="InterPro" id="IPR006016">
    <property type="entry name" value="UspA"/>
</dbReference>
<dbReference type="RefSeq" id="WP_089890683.1">
    <property type="nucleotide sequence ID" value="NZ_FNGV01000007.1"/>
</dbReference>
<name>A0A1G9RZM1_9FLAO</name>
<reference evidence="4" key="1">
    <citation type="submission" date="2016-10" db="EMBL/GenBank/DDBJ databases">
        <authorList>
            <person name="Varghese N."/>
            <person name="Submissions S."/>
        </authorList>
    </citation>
    <scope>NUCLEOTIDE SEQUENCE [LARGE SCALE GENOMIC DNA]</scope>
    <source>
        <strain evidence="4">DSM 19886</strain>
    </source>
</reference>
<dbReference type="STRING" id="192904.SAMN04488514_10748"/>
<dbReference type="Gene3D" id="3.40.50.12370">
    <property type="match status" value="1"/>
</dbReference>
<organism evidence="3 4">
    <name type="scientific">Kriegella aquimaris</name>
    <dbReference type="NCBI Taxonomy" id="192904"/>
    <lineage>
        <taxon>Bacteria</taxon>
        <taxon>Pseudomonadati</taxon>
        <taxon>Bacteroidota</taxon>
        <taxon>Flavobacteriia</taxon>
        <taxon>Flavobacteriales</taxon>
        <taxon>Flavobacteriaceae</taxon>
        <taxon>Kriegella</taxon>
    </lineage>
</organism>
<comment type="similarity">
    <text evidence="1">Belongs to the universal stress protein A family.</text>
</comment>